<evidence type="ECO:0000313" key="1">
    <source>
        <dbReference type="EMBL" id="KAJ9073278.1"/>
    </source>
</evidence>
<dbReference type="EMBL" id="QTSX02002918">
    <property type="protein sequence ID" value="KAJ9073278.1"/>
    <property type="molecule type" value="Genomic_DNA"/>
</dbReference>
<protein>
    <submittedName>
        <fullName evidence="1">Uncharacterized protein</fullName>
    </submittedName>
</protein>
<keyword evidence="2" id="KW-1185">Reference proteome</keyword>
<proteinExistence type="predicted"/>
<comment type="caution">
    <text evidence="1">The sequence shown here is derived from an EMBL/GenBank/DDBJ whole genome shotgun (WGS) entry which is preliminary data.</text>
</comment>
<name>A0ACC2TFF1_9FUNG</name>
<reference evidence="1" key="1">
    <citation type="submission" date="2022-04" db="EMBL/GenBank/DDBJ databases">
        <title>Genome of the entomopathogenic fungus Entomophthora muscae.</title>
        <authorList>
            <person name="Elya C."/>
            <person name="Lovett B.R."/>
            <person name="Lee E."/>
            <person name="Macias A.M."/>
            <person name="Hajek A.E."/>
            <person name="De Bivort B.L."/>
            <person name="Kasson M.T."/>
            <person name="De Fine Licht H.H."/>
            <person name="Stajich J.E."/>
        </authorList>
    </citation>
    <scope>NUCLEOTIDE SEQUENCE</scope>
    <source>
        <strain evidence="1">Berkeley</strain>
    </source>
</reference>
<gene>
    <name evidence="1" type="ORF">DSO57_1018160</name>
</gene>
<sequence length="701" mass="78474">MELYALTGLVVVCGLYLLRDFIFSSPKPQAKETEAKLKADRPKPTRNIIEKLQQTQSKIAIFYGSQTGTAEDYATRIAKEGKQRFGLPCLVADIEAYDMDKMDEFPPDCLAIFIMATYGEGEPTDNANDFYHMLIGQDEINFSKGTATPQDKPLSHLKYAMFGLGNRTYEHFNAVAYKLDETFTKLGAQRVGELGIGDDDASLEDDFIGWKEPAWRAICEATGTAHVSAGKKTAVSNIIIVEQEAGFVDESLLHLGELHDKTASSMGGKPTYDAKYPYNAPVKVTRELFSSGDRNCIHMEIDIEGSGIKYETGDHVGLWAVNPEEEVMRFAEAFGLKDKLDTIISVESLDATQTKKPCPSPTTYGTLLRCYVDICSAPSRQFIGDLINYARSPAALEYITVLANDTEKYSYDVTAHRLTMGEFYLKIQELEKEASEKTEVPLNLAVESLGRLLPRYYSISSSNKMHPNAVHVTASVLTFTPPKNPERVVKGLFTNFLLSAHQLLGDPSLCDASSYKFAYTKDEESNSLKLTMPMYIRKSNFRLPKSPQVPIIMVGPGTGVAPFRGFVQERAMQADNGEKVGPTVLFFGCRRRDEDLMYGEEWDHIMSKVPNSKMHIAFSRETDQKVYVQHLIQQERESLWDLIDSQKGSIYVCGDAKYMAKDVNQCFINMALELGGFSEEAAQAYVKKLRAQSRYQEDVWA</sequence>
<organism evidence="1 2">
    <name type="scientific">Entomophthora muscae</name>
    <dbReference type="NCBI Taxonomy" id="34485"/>
    <lineage>
        <taxon>Eukaryota</taxon>
        <taxon>Fungi</taxon>
        <taxon>Fungi incertae sedis</taxon>
        <taxon>Zoopagomycota</taxon>
        <taxon>Entomophthoromycotina</taxon>
        <taxon>Entomophthoromycetes</taxon>
        <taxon>Entomophthorales</taxon>
        <taxon>Entomophthoraceae</taxon>
        <taxon>Entomophthora</taxon>
    </lineage>
</organism>
<accession>A0ACC2TFF1</accession>
<evidence type="ECO:0000313" key="2">
    <source>
        <dbReference type="Proteomes" id="UP001165960"/>
    </source>
</evidence>
<dbReference type="Proteomes" id="UP001165960">
    <property type="component" value="Unassembled WGS sequence"/>
</dbReference>